<comment type="catalytic activity">
    <reaction evidence="3">
        <text>adenosine + phosphate = alpha-D-ribose 1-phosphate + adenine</text>
        <dbReference type="Rhea" id="RHEA:27642"/>
        <dbReference type="ChEBI" id="CHEBI:16335"/>
        <dbReference type="ChEBI" id="CHEBI:16708"/>
        <dbReference type="ChEBI" id="CHEBI:43474"/>
        <dbReference type="ChEBI" id="CHEBI:57720"/>
        <dbReference type="EC" id="2.4.2.1"/>
    </reaction>
</comment>
<comment type="catalytic activity">
    <reaction evidence="3">
        <text>uridine + phosphate = alpha-D-ribose 1-phosphate + uracil</text>
        <dbReference type="Rhea" id="RHEA:24388"/>
        <dbReference type="ChEBI" id="CHEBI:16704"/>
        <dbReference type="ChEBI" id="CHEBI:17568"/>
        <dbReference type="ChEBI" id="CHEBI:43474"/>
        <dbReference type="ChEBI" id="CHEBI:57720"/>
        <dbReference type="EC" id="2.4.2.2"/>
    </reaction>
</comment>
<dbReference type="SUPFAM" id="SSF51182">
    <property type="entry name" value="RmlC-like cupins"/>
    <property type="match status" value="1"/>
</dbReference>
<comment type="catalytic activity">
    <reaction evidence="3">
        <text>thymidine + phosphate = 2-deoxy-alpha-D-ribose 1-phosphate + thymine</text>
        <dbReference type="Rhea" id="RHEA:16037"/>
        <dbReference type="ChEBI" id="CHEBI:17748"/>
        <dbReference type="ChEBI" id="CHEBI:17821"/>
        <dbReference type="ChEBI" id="CHEBI:43474"/>
        <dbReference type="ChEBI" id="CHEBI:57259"/>
        <dbReference type="EC" id="2.4.2.2"/>
    </reaction>
</comment>
<dbReference type="InterPro" id="IPR009664">
    <property type="entry name" value="Ppnp"/>
</dbReference>
<dbReference type="HAMAP" id="MF_01537">
    <property type="entry name" value="Nucleos_phosphorylase_PpnP"/>
    <property type="match status" value="1"/>
</dbReference>
<comment type="catalytic activity">
    <reaction evidence="3">
        <text>xanthosine + phosphate = alpha-D-ribose 1-phosphate + xanthine</text>
        <dbReference type="Rhea" id="RHEA:27638"/>
        <dbReference type="ChEBI" id="CHEBI:17712"/>
        <dbReference type="ChEBI" id="CHEBI:18107"/>
        <dbReference type="ChEBI" id="CHEBI:43474"/>
        <dbReference type="ChEBI" id="CHEBI:57720"/>
        <dbReference type="EC" id="2.4.2.1"/>
    </reaction>
</comment>
<dbReference type="GO" id="GO:0005829">
    <property type="term" value="C:cytosol"/>
    <property type="evidence" value="ECO:0007669"/>
    <property type="project" value="TreeGrafter"/>
</dbReference>
<dbReference type="EC" id="2.4.2.2" evidence="3"/>
<comment type="catalytic activity">
    <reaction evidence="3">
        <text>guanosine + phosphate = alpha-D-ribose 1-phosphate + guanine</text>
        <dbReference type="Rhea" id="RHEA:13233"/>
        <dbReference type="ChEBI" id="CHEBI:16235"/>
        <dbReference type="ChEBI" id="CHEBI:16750"/>
        <dbReference type="ChEBI" id="CHEBI:43474"/>
        <dbReference type="ChEBI" id="CHEBI:57720"/>
        <dbReference type="EC" id="2.4.2.1"/>
    </reaction>
</comment>
<dbReference type="PANTHER" id="PTHR36540:SF1">
    <property type="entry name" value="PYRIMIDINE_PURINE NUCLEOSIDE PHOSPHORYLASE"/>
    <property type="match status" value="1"/>
</dbReference>
<sequence>MKSPEFFENVKAKAVANVFFNGNVVSHSIWDASGVRRSLGVCQPGTYTFTTADPEIMEITAGSVRAKVDGEDEWGVYGPGQAFNVPANTSFEMVVEGAVAQYVCTFG</sequence>
<keyword evidence="5" id="KW-1185">Reference proteome</keyword>
<proteinExistence type="inferred from homology"/>
<evidence type="ECO:0000313" key="5">
    <source>
        <dbReference type="Proteomes" id="UP000494245"/>
    </source>
</evidence>
<keyword evidence="1 3" id="KW-0328">Glycosyltransferase</keyword>
<dbReference type="InterPro" id="IPR011051">
    <property type="entry name" value="RmlC_Cupin_sf"/>
</dbReference>
<accession>A0A6V8LYD5</accession>
<dbReference type="AlphaFoldDB" id="A0A6V8LYD5"/>
<keyword evidence="2 3" id="KW-0808">Transferase</keyword>
<dbReference type="EC" id="2.4.2.1" evidence="3"/>
<evidence type="ECO:0000313" key="4">
    <source>
        <dbReference type="EMBL" id="GFK93285.1"/>
    </source>
</evidence>
<dbReference type="RefSeq" id="WP_173082151.1">
    <property type="nucleotide sequence ID" value="NZ_BLTE01000003.1"/>
</dbReference>
<evidence type="ECO:0000256" key="2">
    <source>
        <dbReference type="ARBA" id="ARBA00022679"/>
    </source>
</evidence>
<dbReference type="GO" id="GO:0016154">
    <property type="term" value="F:pyrimidine-nucleoside phosphorylase activity"/>
    <property type="evidence" value="ECO:0007669"/>
    <property type="project" value="UniProtKB-UniRule"/>
</dbReference>
<evidence type="ECO:0000256" key="1">
    <source>
        <dbReference type="ARBA" id="ARBA00022676"/>
    </source>
</evidence>
<reference evidence="4 5" key="1">
    <citation type="submission" date="2020-04" db="EMBL/GenBank/DDBJ databases">
        <authorList>
            <consortium name="Desulfovibrio sp. FSS-1 genome sequencing consortium"/>
            <person name="Shimoshige H."/>
            <person name="Kobayashi H."/>
            <person name="Maekawa T."/>
        </authorList>
    </citation>
    <scope>NUCLEOTIDE SEQUENCE [LARGE SCALE GENOMIC DNA]</scope>
    <source>
        <strain evidence="4 5">SIID29052-01</strain>
    </source>
</reference>
<reference evidence="4 5" key="2">
    <citation type="submission" date="2020-05" db="EMBL/GenBank/DDBJ databases">
        <title>Draft genome sequence of Desulfovibrio sp. strainFSS-1.</title>
        <authorList>
            <person name="Shimoshige H."/>
            <person name="Kobayashi H."/>
            <person name="Maekawa T."/>
        </authorList>
    </citation>
    <scope>NUCLEOTIDE SEQUENCE [LARGE SCALE GENOMIC DNA]</scope>
    <source>
        <strain evidence="4 5">SIID29052-01</strain>
    </source>
</reference>
<name>A0A6V8LYD5_9BACT</name>
<dbReference type="GO" id="GO:0004731">
    <property type="term" value="F:purine-nucleoside phosphorylase activity"/>
    <property type="evidence" value="ECO:0007669"/>
    <property type="project" value="UniProtKB-UniRule"/>
</dbReference>
<gene>
    <name evidence="3" type="primary">ppnP</name>
    <name evidence="4" type="ORF">NNJEOMEG_01116</name>
</gene>
<comment type="catalytic activity">
    <reaction evidence="3">
        <text>cytidine + phosphate = cytosine + alpha-D-ribose 1-phosphate</text>
        <dbReference type="Rhea" id="RHEA:52540"/>
        <dbReference type="ChEBI" id="CHEBI:16040"/>
        <dbReference type="ChEBI" id="CHEBI:17562"/>
        <dbReference type="ChEBI" id="CHEBI:43474"/>
        <dbReference type="ChEBI" id="CHEBI:57720"/>
        <dbReference type="EC" id="2.4.2.2"/>
    </reaction>
</comment>
<dbReference type="Gene3D" id="2.60.120.10">
    <property type="entry name" value="Jelly Rolls"/>
    <property type="match status" value="1"/>
</dbReference>
<organism evidence="4 5">
    <name type="scientific">Fundidesulfovibrio magnetotacticus</name>
    <dbReference type="NCBI Taxonomy" id="2730080"/>
    <lineage>
        <taxon>Bacteria</taxon>
        <taxon>Pseudomonadati</taxon>
        <taxon>Thermodesulfobacteriota</taxon>
        <taxon>Desulfovibrionia</taxon>
        <taxon>Desulfovibrionales</taxon>
        <taxon>Desulfovibrionaceae</taxon>
        <taxon>Fundidesulfovibrio</taxon>
    </lineage>
</organism>
<evidence type="ECO:0000256" key="3">
    <source>
        <dbReference type="HAMAP-Rule" id="MF_01537"/>
    </source>
</evidence>
<comment type="function">
    <text evidence="3">Catalyzes the phosphorolysis of diverse nucleosides, yielding D-ribose 1-phosphate and the respective free bases. Can use uridine, adenosine, guanosine, cytidine, thymidine, inosine and xanthosine as substrates. Also catalyzes the reverse reactions.</text>
</comment>
<dbReference type="PANTHER" id="PTHR36540">
    <property type="entry name" value="PYRIMIDINE/PURINE NUCLEOSIDE PHOSPHORYLASE"/>
    <property type="match status" value="1"/>
</dbReference>
<comment type="caution">
    <text evidence="4">The sequence shown here is derived from an EMBL/GenBank/DDBJ whole genome shotgun (WGS) entry which is preliminary data.</text>
</comment>
<dbReference type="InterPro" id="IPR014710">
    <property type="entry name" value="RmlC-like_jellyroll"/>
</dbReference>
<dbReference type="EMBL" id="BLTE01000003">
    <property type="protein sequence ID" value="GFK93285.1"/>
    <property type="molecule type" value="Genomic_DNA"/>
</dbReference>
<protein>
    <recommendedName>
        <fullName evidence="3">Pyrimidine/purine nucleoside phosphorylase</fullName>
        <ecNumber evidence="3">2.4.2.1</ecNumber>
        <ecNumber evidence="3">2.4.2.2</ecNumber>
    </recommendedName>
    <alternativeName>
        <fullName evidence="3">Adenosine phosphorylase</fullName>
    </alternativeName>
    <alternativeName>
        <fullName evidence="3">Cytidine phosphorylase</fullName>
    </alternativeName>
    <alternativeName>
        <fullName evidence="3">Guanosine phosphorylase</fullName>
    </alternativeName>
    <alternativeName>
        <fullName evidence="3">Inosine phosphorylase</fullName>
    </alternativeName>
    <alternativeName>
        <fullName evidence="3">Thymidine phosphorylase</fullName>
    </alternativeName>
    <alternativeName>
        <fullName evidence="3">Uridine phosphorylase</fullName>
    </alternativeName>
    <alternativeName>
        <fullName evidence="3">Xanthosine phosphorylase</fullName>
    </alternativeName>
</protein>
<dbReference type="Proteomes" id="UP000494245">
    <property type="component" value="Unassembled WGS sequence"/>
</dbReference>
<comment type="similarity">
    <text evidence="3">Belongs to the nucleoside phosphorylase PpnP family.</text>
</comment>
<dbReference type="Pfam" id="PF06865">
    <property type="entry name" value="Ppnp"/>
    <property type="match status" value="1"/>
</dbReference>
<comment type="catalytic activity">
    <reaction evidence="3">
        <text>inosine + phosphate = alpha-D-ribose 1-phosphate + hypoxanthine</text>
        <dbReference type="Rhea" id="RHEA:27646"/>
        <dbReference type="ChEBI" id="CHEBI:17368"/>
        <dbReference type="ChEBI" id="CHEBI:17596"/>
        <dbReference type="ChEBI" id="CHEBI:43474"/>
        <dbReference type="ChEBI" id="CHEBI:57720"/>
        <dbReference type="EC" id="2.4.2.1"/>
    </reaction>
</comment>
<comment type="catalytic activity">
    <reaction evidence="3">
        <text>a purine D-ribonucleoside + phosphate = a purine nucleobase + alpha-D-ribose 1-phosphate</text>
        <dbReference type="Rhea" id="RHEA:19805"/>
        <dbReference type="ChEBI" id="CHEBI:26386"/>
        <dbReference type="ChEBI" id="CHEBI:43474"/>
        <dbReference type="ChEBI" id="CHEBI:57720"/>
        <dbReference type="ChEBI" id="CHEBI:142355"/>
        <dbReference type="EC" id="2.4.2.1"/>
    </reaction>
</comment>